<evidence type="ECO:0000256" key="1">
    <source>
        <dbReference type="ARBA" id="ARBA00000900"/>
    </source>
</evidence>
<organism evidence="18 19">
    <name type="scientific">Pyrus ussuriensis x Pyrus communis</name>
    <dbReference type="NCBI Taxonomy" id="2448454"/>
    <lineage>
        <taxon>Eukaryota</taxon>
        <taxon>Viridiplantae</taxon>
        <taxon>Streptophyta</taxon>
        <taxon>Embryophyta</taxon>
        <taxon>Tracheophyta</taxon>
        <taxon>Spermatophyta</taxon>
        <taxon>Magnoliopsida</taxon>
        <taxon>eudicotyledons</taxon>
        <taxon>Gunneridae</taxon>
        <taxon>Pentapetalae</taxon>
        <taxon>rosids</taxon>
        <taxon>fabids</taxon>
        <taxon>Rosales</taxon>
        <taxon>Rosaceae</taxon>
        <taxon>Amygdaloideae</taxon>
        <taxon>Maleae</taxon>
        <taxon>Pyrus</taxon>
    </lineage>
</organism>
<feature type="compositionally biased region" description="Basic and acidic residues" evidence="15">
    <location>
        <begin position="989"/>
        <end position="1027"/>
    </location>
</feature>
<feature type="compositionally biased region" description="Polar residues" evidence="15">
    <location>
        <begin position="38"/>
        <end position="55"/>
    </location>
</feature>
<feature type="active site" description="Nucleophile" evidence="13">
    <location>
        <position position="1099"/>
    </location>
</feature>
<dbReference type="GO" id="GO:0003723">
    <property type="term" value="F:RNA binding"/>
    <property type="evidence" value="ECO:0007669"/>
    <property type="project" value="TreeGrafter"/>
</dbReference>
<keyword evidence="8 12" id="KW-0863">Zinc-finger</keyword>
<dbReference type="GO" id="GO:0061630">
    <property type="term" value="F:ubiquitin protein ligase activity"/>
    <property type="evidence" value="ECO:0007669"/>
    <property type="project" value="UniProtKB-EC"/>
</dbReference>
<evidence type="ECO:0000256" key="8">
    <source>
        <dbReference type="ARBA" id="ARBA00022771"/>
    </source>
</evidence>
<evidence type="ECO:0000256" key="10">
    <source>
        <dbReference type="ARBA" id="ARBA00023288"/>
    </source>
</evidence>
<protein>
    <recommendedName>
        <fullName evidence="2">RING-type E3 ubiquitin transferase</fullName>
        <ecNumber evidence="2">2.3.2.27</ecNumber>
    </recommendedName>
</protein>
<dbReference type="PROSITE" id="PS01230">
    <property type="entry name" value="TRMA_1"/>
    <property type="match status" value="1"/>
</dbReference>
<keyword evidence="19" id="KW-1185">Reference proteome</keyword>
<dbReference type="PROSITE" id="PS51687">
    <property type="entry name" value="SAM_MT_RNA_M5U"/>
    <property type="match status" value="1"/>
</dbReference>
<keyword evidence="9 12" id="KW-0862">Zinc</keyword>
<sequence length="1289" mass="141644">MGNFGSNTSGGRRRHRPQPQMSGGTHVFAASTPPHPSQYPNRPDSNPPQYTNGSNPNPPQFFQYPRFYLPPPVPVPYPQPFHGSGVYMGPTPANWVHGQFPFGAAPPPHLPQGAPFVEHQKTVTVKNAVNIKKDSLRVEPDEENPGRFLVAFTFDAAAPGSITVLFFAKEDVDCKLIATKESLLKSVTVPFEKGLGQKFRQPFGTGIDFSVFEDIGLSKEGDIEVYPLVVKAECCPLNESEQESVGNSARNSQITQAVFEKKENGEYKVRVMKQILWVNGMRYELQEIYGIGNSLESDQSGNDAGKECIICLSEPRDTTVLPCRHMCMCSGCAKVLRFQTNRCPVCRQPVDRLLEIKTVPLLFTMSSTPTAEPSVTQLLNSPSPLNGHDSTDQPQPPQDPATQPPDDAVSGDKRKREENDDVPNPSAKPPLWKTSLCSFFRREAKTCGHGSECRYAHGESELRPRPDNTWDPTSERAKKQKLEEEIEECVALDNVMMTEAVDDDGDGDSDAGGLDPELSKCLGVEFKSAKKKKGMALGFVSFENAEQLQTAVKELEGISIGNKVMKVADVIPRSFEKRTKSILAPRIPGVGLDGENVEDSMTANGAEDGDGTTGRSARKVVTPLAHMSYDDQLDHKKSSLMQILKRLTRNARKACPDGIPLPEWIVKSRELGGLPCGLEGILASPVVKGYRNKCEFSVGYSLQGKITVGFMLGNFREGVTAVEEPFDCPNVSRISSEYASIFQEFLQNSSLPIWNRFKNIGFWRQLTVREGRRPGIATDSEHCESNIAEVMLIVQVSSSGFDDTHITSEYERLAQAFAAGATGSSPALPLTFLVIQDHQGISNAAPADAPLHSLSIPKAEGGSEKQAADSVVEPKIHDYINNLKFCISPTAFFQVNTPAAEKLYSLAGDWAQLGPDTLLFDVCCGTGTIGLTLAHRVGMVVGIEMNASAVSDARRNAEINDIKNCRFVCAKAEDVMRSLLEEYSIASQKQDDNVSEGSDKVIVTKDEKAISMDNKPNPEENSSHELENGNTASEGLEIDKQEVKSQPHSSCTSEKGKTPVNCFSNVVAIVDPPRNGLHPTVIKALRTHADLRKLVYISCNPETLVANAIELCTPSPEKIDKNKNNRAWRNMGSAGLARHRTKSMPASEPFRPWGYEVKNEEVYKVKSVKWRDKFNQQRIIEPVLKEFPIEPQPIVATRSLSEMSPSSSLKGKAKSSKSSSSKEKAARLEDLVQQLLAQAAQLQAQFNSKEKDDQTYESSDASSQHPVKPEPNSQSTRWVNYQDAQDPFA</sequence>
<dbReference type="InterPro" id="IPR012677">
    <property type="entry name" value="Nucleotide-bd_a/b_plait_sf"/>
</dbReference>
<feature type="region of interest" description="Disordered" evidence="15">
    <location>
        <begin position="367"/>
        <end position="429"/>
    </location>
</feature>
<dbReference type="SUPFAM" id="SSF57850">
    <property type="entry name" value="RING/U-box"/>
    <property type="match status" value="1"/>
</dbReference>
<evidence type="ECO:0000256" key="15">
    <source>
        <dbReference type="SAM" id="MobiDB-lite"/>
    </source>
</evidence>
<dbReference type="InterPro" id="IPR013083">
    <property type="entry name" value="Znf_RING/FYVE/PHD"/>
</dbReference>
<evidence type="ECO:0000256" key="2">
    <source>
        <dbReference type="ARBA" id="ARBA00012483"/>
    </source>
</evidence>
<evidence type="ECO:0000256" key="3">
    <source>
        <dbReference type="ARBA" id="ARBA00022603"/>
    </source>
</evidence>
<feature type="compositionally biased region" description="Low complexity" evidence="15">
    <location>
        <begin position="1199"/>
        <end position="1210"/>
    </location>
</feature>
<feature type="zinc finger region" description="C3H1-type" evidence="12">
    <location>
        <begin position="431"/>
        <end position="460"/>
    </location>
</feature>
<feature type="region of interest" description="Disordered" evidence="15">
    <location>
        <begin position="987"/>
        <end position="1029"/>
    </location>
</feature>
<evidence type="ECO:0000313" key="19">
    <source>
        <dbReference type="Proteomes" id="UP000327157"/>
    </source>
</evidence>
<feature type="binding site" evidence="13">
    <location>
        <position position="944"/>
    </location>
    <ligand>
        <name>S-adenosyl-L-methionine</name>
        <dbReference type="ChEBI" id="CHEBI:59789"/>
    </ligand>
</feature>
<evidence type="ECO:0000313" key="18">
    <source>
        <dbReference type="EMBL" id="KAB2614784.1"/>
    </source>
</evidence>
<evidence type="ECO:0000256" key="14">
    <source>
        <dbReference type="PROSITE-ProRule" id="PRU10015"/>
    </source>
</evidence>
<evidence type="ECO:0000256" key="7">
    <source>
        <dbReference type="ARBA" id="ARBA00022723"/>
    </source>
</evidence>
<dbReference type="Pfam" id="PF05958">
    <property type="entry name" value="tRNA_U5-meth_tr"/>
    <property type="match status" value="1"/>
</dbReference>
<evidence type="ECO:0000259" key="17">
    <source>
        <dbReference type="PROSITE" id="PS50103"/>
    </source>
</evidence>
<proteinExistence type="inferred from homology"/>
<feature type="region of interest" description="Disordered" evidence="15">
    <location>
        <begin position="1198"/>
        <end position="1226"/>
    </location>
</feature>
<comment type="caution">
    <text evidence="13">Lacks conserved residue(s) required for the propagation of feature annotation.</text>
</comment>
<dbReference type="Pfam" id="PF26192">
    <property type="entry name" value="RNF157-like_N"/>
    <property type="match status" value="1"/>
</dbReference>
<accession>A0A5N5GVJ9</accession>
<evidence type="ECO:0000256" key="12">
    <source>
        <dbReference type="PROSITE-ProRule" id="PRU00723"/>
    </source>
</evidence>
<reference evidence="19" key="2">
    <citation type="submission" date="2019-10" db="EMBL/GenBank/DDBJ databases">
        <title>A de novo genome assembly of a pear dwarfing rootstock.</title>
        <authorList>
            <person name="Wang F."/>
            <person name="Wang J."/>
            <person name="Li S."/>
            <person name="Zhang Y."/>
            <person name="Fang M."/>
            <person name="Ma L."/>
            <person name="Zhao Y."/>
            <person name="Jiang S."/>
        </authorList>
    </citation>
    <scope>NUCLEOTIDE SEQUENCE [LARGE SCALE GENOMIC DNA]</scope>
</reference>
<dbReference type="InterPro" id="IPR036855">
    <property type="entry name" value="Znf_CCCH_sf"/>
</dbReference>
<reference evidence="18 19" key="1">
    <citation type="submission" date="2019-09" db="EMBL/GenBank/DDBJ databases">
        <authorList>
            <person name="Ou C."/>
        </authorList>
    </citation>
    <scope>NUCLEOTIDE SEQUENCE [LARGE SCALE GENOMIC DNA]</scope>
    <source>
        <strain evidence="18">S2</strain>
        <tissue evidence="18">Leaf</tissue>
    </source>
</reference>
<comment type="catalytic activity">
    <reaction evidence="1">
        <text>S-ubiquitinyl-[E2 ubiquitin-conjugating enzyme]-L-cysteine + [acceptor protein]-L-lysine = [E2 ubiquitin-conjugating enzyme]-L-cysteine + N(6)-ubiquitinyl-[acceptor protein]-L-lysine.</text>
        <dbReference type="EC" id="2.3.2.27"/>
    </reaction>
</comment>
<feature type="compositionally biased region" description="Pro residues" evidence="15">
    <location>
        <begin position="394"/>
        <end position="403"/>
    </location>
</feature>
<dbReference type="FunFam" id="3.30.40.10:FF:000115">
    <property type="entry name" value="probable E3 ubiquitin-protein ligase LOG2"/>
    <property type="match status" value="1"/>
</dbReference>
<dbReference type="GO" id="GO:0008173">
    <property type="term" value="F:RNA methyltransferase activity"/>
    <property type="evidence" value="ECO:0007669"/>
    <property type="project" value="InterPro"/>
</dbReference>
<evidence type="ECO:0000259" key="16">
    <source>
        <dbReference type="PROSITE" id="PS50089"/>
    </source>
</evidence>
<feature type="region of interest" description="Disordered" evidence="15">
    <location>
        <begin position="1243"/>
        <end position="1289"/>
    </location>
</feature>
<dbReference type="PANTHER" id="PTHR45904">
    <property type="entry name" value="TRNA (URACIL-5-)-METHYLTRANSFERASE"/>
    <property type="match status" value="1"/>
</dbReference>
<feature type="binding site" evidence="13">
    <location>
        <position position="894"/>
    </location>
    <ligand>
        <name>S-adenosyl-L-methionine</name>
        <dbReference type="ChEBI" id="CHEBI:59789"/>
    </ligand>
</feature>
<dbReference type="Pfam" id="PF00642">
    <property type="entry name" value="zf-CCCH"/>
    <property type="match status" value="1"/>
</dbReference>
<feature type="region of interest" description="Disordered" evidence="15">
    <location>
        <begin position="1"/>
        <end position="65"/>
    </location>
</feature>
<feature type="domain" description="RING-type" evidence="16">
    <location>
        <begin position="308"/>
        <end position="347"/>
    </location>
</feature>
<dbReference type="EMBL" id="SMOL01000402">
    <property type="protein sequence ID" value="KAB2614784.1"/>
    <property type="molecule type" value="Genomic_DNA"/>
</dbReference>
<comment type="similarity">
    <text evidence="11">Belongs to the RING-type zinc finger family. LOG2 subfamily.</text>
</comment>
<dbReference type="InterPro" id="IPR058981">
    <property type="entry name" value="MGRN1/RNF157-like_N"/>
</dbReference>
<dbReference type="PROSITE" id="PS50103">
    <property type="entry name" value="ZF_C3H1"/>
    <property type="match status" value="1"/>
</dbReference>
<reference evidence="18 19" key="3">
    <citation type="submission" date="2019-11" db="EMBL/GenBank/DDBJ databases">
        <title>A de novo genome assembly of a pear dwarfing rootstock.</title>
        <authorList>
            <person name="Wang F."/>
            <person name="Wang J."/>
            <person name="Li S."/>
            <person name="Zhang Y."/>
            <person name="Fang M."/>
            <person name="Ma L."/>
            <person name="Zhao Y."/>
            <person name="Jiang S."/>
        </authorList>
    </citation>
    <scope>NUCLEOTIDE SEQUENCE [LARGE SCALE GENOMIC DNA]</scope>
    <source>
        <strain evidence="18">S2</strain>
        <tissue evidence="18">Leaf</tissue>
    </source>
</reference>
<dbReference type="SUPFAM" id="SSF54928">
    <property type="entry name" value="RNA-binding domain, RBD"/>
    <property type="match status" value="1"/>
</dbReference>
<dbReference type="PROSITE" id="PS50089">
    <property type="entry name" value="ZF_RING_2"/>
    <property type="match status" value="1"/>
</dbReference>
<evidence type="ECO:0000256" key="9">
    <source>
        <dbReference type="ARBA" id="ARBA00022833"/>
    </source>
</evidence>
<dbReference type="Gene3D" id="4.10.1000.10">
    <property type="entry name" value="Zinc finger, CCCH-type"/>
    <property type="match status" value="1"/>
</dbReference>
<keyword evidence="10" id="KW-0449">Lipoprotein</keyword>
<dbReference type="SMART" id="SM00356">
    <property type="entry name" value="ZnF_C3H1"/>
    <property type="match status" value="1"/>
</dbReference>
<dbReference type="Gene3D" id="3.40.50.150">
    <property type="entry name" value="Vaccinia Virus protein VP39"/>
    <property type="match status" value="1"/>
</dbReference>
<dbReference type="InterPro" id="IPR029063">
    <property type="entry name" value="SAM-dependent_MTases_sf"/>
</dbReference>
<keyword evidence="7 12" id="KW-0479">Metal-binding</keyword>
<dbReference type="InterPro" id="IPR045850">
    <property type="entry name" value="TRM2_met"/>
</dbReference>
<comment type="similarity">
    <text evidence="13">Belongs to the class I-like SAM-binding methyltransferase superfamily. RNA M5U methyltransferase family.</text>
</comment>
<dbReference type="Pfam" id="PF13920">
    <property type="entry name" value="zf-C3HC4_3"/>
    <property type="match status" value="1"/>
</dbReference>
<dbReference type="SMART" id="SM00184">
    <property type="entry name" value="RING"/>
    <property type="match status" value="1"/>
</dbReference>
<feature type="compositionally biased region" description="Polar residues" evidence="15">
    <location>
        <begin position="1256"/>
        <end position="1283"/>
    </location>
</feature>
<dbReference type="Pfam" id="PF13847">
    <property type="entry name" value="Methyltransf_31"/>
    <property type="match status" value="1"/>
</dbReference>
<dbReference type="CDD" id="cd16789">
    <property type="entry name" value="mRING-HC-C3HC5_MGRN1-like"/>
    <property type="match status" value="1"/>
</dbReference>
<feature type="compositionally biased region" description="Polar residues" evidence="15">
    <location>
        <begin position="367"/>
        <end position="384"/>
    </location>
</feature>
<keyword evidence="5 13" id="KW-0949">S-adenosyl-L-methionine</keyword>
<evidence type="ECO:0000256" key="6">
    <source>
        <dbReference type="ARBA" id="ARBA00022707"/>
    </source>
</evidence>
<evidence type="ECO:0000256" key="13">
    <source>
        <dbReference type="PROSITE-ProRule" id="PRU01024"/>
    </source>
</evidence>
<dbReference type="InterPro" id="IPR010280">
    <property type="entry name" value="U5_MeTrfase_fam"/>
</dbReference>
<name>A0A5N5GVJ9_9ROSA</name>
<dbReference type="InterPro" id="IPR045195">
    <property type="entry name" value="LOG2-like_mRING_C3HC5"/>
</dbReference>
<dbReference type="InterPro" id="IPR001841">
    <property type="entry name" value="Znf_RING"/>
</dbReference>
<gene>
    <name evidence="18" type="ORF">D8674_021372</name>
</gene>
<feature type="binding site" evidence="13">
    <location>
        <position position="1071"/>
    </location>
    <ligand>
        <name>S-adenosyl-L-methionine</name>
        <dbReference type="ChEBI" id="CHEBI:59789"/>
    </ligand>
</feature>
<feature type="region of interest" description="Disordered" evidence="15">
    <location>
        <begin position="593"/>
        <end position="616"/>
    </location>
</feature>
<dbReference type="Proteomes" id="UP000327157">
    <property type="component" value="Chromosome 3"/>
</dbReference>
<dbReference type="PANTHER" id="PTHR45904:SF2">
    <property type="entry name" value="TRNA (URACIL-5-)-METHYLTRANSFERASE HOMOLOG A"/>
    <property type="match status" value="1"/>
</dbReference>
<dbReference type="Gene3D" id="3.30.40.10">
    <property type="entry name" value="Zinc/RING finger domain, C3HC4 (zinc finger)"/>
    <property type="match status" value="1"/>
</dbReference>
<evidence type="ECO:0000256" key="11">
    <source>
        <dbReference type="ARBA" id="ARBA00025721"/>
    </source>
</evidence>
<dbReference type="Gene3D" id="3.30.70.330">
    <property type="match status" value="1"/>
</dbReference>
<dbReference type="OrthoDB" id="10250660at2759"/>
<dbReference type="InterPro" id="IPR000571">
    <property type="entry name" value="Znf_CCCH"/>
</dbReference>
<keyword evidence="3 13" id="KW-0489">Methyltransferase</keyword>
<evidence type="ECO:0000256" key="4">
    <source>
        <dbReference type="ARBA" id="ARBA00022679"/>
    </source>
</evidence>
<comment type="caution">
    <text evidence="18">The sequence shown here is derived from an EMBL/GenBank/DDBJ whole genome shotgun (WGS) entry which is preliminary data.</text>
</comment>
<feature type="compositionally biased region" description="Polar residues" evidence="15">
    <location>
        <begin position="1"/>
        <end position="10"/>
    </location>
</feature>
<dbReference type="SUPFAM" id="SSF53335">
    <property type="entry name" value="S-adenosyl-L-methionine-dependent methyltransferases"/>
    <property type="match status" value="1"/>
</dbReference>
<dbReference type="InterPro" id="IPR030390">
    <property type="entry name" value="MeTrfase_TrmA_AS"/>
</dbReference>
<evidence type="ECO:0000256" key="5">
    <source>
        <dbReference type="ARBA" id="ARBA00022691"/>
    </source>
</evidence>
<feature type="region of interest" description="Disordered" evidence="15">
    <location>
        <begin position="459"/>
        <end position="482"/>
    </location>
</feature>
<dbReference type="CDD" id="cd02440">
    <property type="entry name" value="AdoMet_MTases"/>
    <property type="match status" value="1"/>
</dbReference>
<feature type="domain" description="C3H1-type" evidence="17">
    <location>
        <begin position="431"/>
        <end position="460"/>
    </location>
</feature>
<dbReference type="GO" id="GO:0006396">
    <property type="term" value="P:RNA processing"/>
    <property type="evidence" value="ECO:0007669"/>
    <property type="project" value="InterPro"/>
</dbReference>
<keyword evidence="4 13" id="KW-0808">Transferase</keyword>
<dbReference type="GO" id="GO:0008270">
    <property type="term" value="F:zinc ion binding"/>
    <property type="evidence" value="ECO:0007669"/>
    <property type="project" value="UniProtKB-KW"/>
</dbReference>
<dbReference type="InterPro" id="IPR035979">
    <property type="entry name" value="RBD_domain_sf"/>
</dbReference>
<dbReference type="EC" id="2.3.2.27" evidence="2"/>
<dbReference type="SUPFAM" id="SSF90229">
    <property type="entry name" value="CCCH zinc finger"/>
    <property type="match status" value="1"/>
</dbReference>
<feature type="active site" evidence="14">
    <location>
        <position position="1099"/>
    </location>
</feature>
<dbReference type="GO" id="GO:0032259">
    <property type="term" value="P:methylation"/>
    <property type="evidence" value="ECO:0007669"/>
    <property type="project" value="UniProtKB-KW"/>
</dbReference>
<keyword evidence="6" id="KW-0519">Myristate</keyword>
<dbReference type="InterPro" id="IPR025714">
    <property type="entry name" value="Methyltranfer_dom"/>
</dbReference>